<dbReference type="InterPro" id="IPR011011">
    <property type="entry name" value="Znf_FYVE_PHD"/>
</dbReference>
<dbReference type="InterPro" id="IPR013083">
    <property type="entry name" value="Znf_RING/FYVE/PHD"/>
</dbReference>
<proteinExistence type="predicted"/>
<gene>
    <name evidence="8" type="ORF">PLEPLA_LOCUS1443</name>
</gene>
<dbReference type="PANTHER" id="PTHR45915">
    <property type="entry name" value="TRANSCRIPTION INTERMEDIARY FACTOR"/>
    <property type="match status" value="1"/>
</dbReference>
<dbReference type="EMBL" id="CADEAL010000068">
    <property type="protein sequence ID" value="CAB1413741.1"/>
    <property type="molecule type" value="Genomic_DNA"/>
</dbReference>
<dbReference type="PANTHER" id="PTHR45915:SF2">
    <property type="entry name" value="TOUTATIS, ISOFORM E"/>
    <property type="match status" value="1"/>
</dbReference>
<dbReference type="GO" id="GO:0008270">
    <property type="term" value="F:zinc ion binding"/>
    <property type="evidence" value="ECO:0007669"/>
    <property type="project" value="UniProtKB-KW"/>
</dbReference>
<evidence type="ECO:0000256" key="2">
    <source>
        <dbReference type="ARBA" id="ARBA00022723"/>
    </source>
</evidence>
<feature type="region of interest" description="Disordered" evidence="6">
    <location>
        <begin position="1"/>
        <end position="37"/>
    </location>
</feature>
<evidence type="ECO:0000313" key="9">
    <source>
        <dbReference type="Proteomes" id="UP001153269"/>
    </source>
</evidence>
<dbReference type="Proteomes" id="UP001153269">
    <property type="component" value="Unassembled WGS sequence"/>
</dbReference>
<keyword evidence="3 5" id="KW-0863">Zinc-finger</keyword>
<dbReference type="AlphaFoldDB" id="A0A9N7TJP6"/>
<evidence type="ECO:0000256" key="1">
    <source>
        <dbReference type="ARBA" id="ARBA00004123"/>
    </source>
</evidence>
<accession>A0A9N7TJP6</accession>
<keyword evidence="9" id="KW-1185">Reference proteome</keyword>
<protein>
    <recommendedName>
        <fullName evidence="7">PHD-type domain-containing protein</fullName>
    </recommendedName>
</protein>
<comment type="caution">
    <text evidence="8">The sequence shown here is derived from an EMBL/GenBank/DDBJ whole genome shotgun (WGS) entry which is preliminary data.</text>
</comment>
<evidence type="ECO:0000313" key="8">
    <source>
        <dbReference type="EMBL" id="CAB1413741.1"/>
    </source>
</evidence>
<dbReference type="SMART" id="SM00249">
    <property type="entry name" value="PHD"/>
    <property type="match status" value="1"/>
</dbReference>
<evidence type="ECO:0000256" key="3">
    <source>
        <dbReference type="ARBA" id="ARBA00022771"/>
    </source>
</evidence>
<dbReference type="GO" id="GO:0005634">
    <property type="term" value="C:nucleus"/>
    <property type="evidence" value="ECO:0007669"/>
    <property type="project" value="UniProtKB-SubCell"/>
</dbReference>
<feature type="region of interest" description="Disordered" evidence="6">
    <location>
        <begin position="132"/>
        <end position="162"/>
    </location>
</feature>
<feature type="non-terminal residue" evidence="8">
    <location>
        <position position="1"/>
    </location>
</feature>
<reference evidence="8" key="1">
    <citation type="submission" date="2020-03" db="EMBL/GenBank/DDBJ databases">
        <authorList>
            <person name="Weist P."/>
        </authorList>
    </citation>
    <scope>NUCLEOTIDE SEQUENCE</scope>
</reference>
<comment type="subcellular location">
    <subcellularLocation>
        <location evidence="1">Nucleus</location>
    </subcellularLocation>
</comment>
<dbReference type="PROSITE" id="PS50016">
    <property type="entry name" value="ZF_PHD_2"/>
    <property type="match status" value="1"/>
</dbReference>
<keyword evidence="4" id="KW-0862">Zinc</keyword>
<evidence type="ECO:0000256" key="6">
    <source>
        <dbReference type="SAM" id="MobiDB-lite"/>
    </source>
</evidence>
<feature type="domain" description="PHD-type" evidence="7">
    <location>
        <begin position="68"/>
        <end position="118"/>
    </location>
</feature>
<evidence type="ECO:0000256" key="5">
    <source>
        <dbReference type="PROSITE-ProRule" id="PRU00146"/>
    </source>
</evidence>
<dbReference type="Pfam" id="PF00628">
    <property type="entry name" value="PHD"/>
    <property type="match status" value="1"/>
</dbReference>
<keyword evidence="2" id="KW-0479">Metal-binding</keyword>
<evidence type="ECO:0000259" key="7">
    <source>
        <dbReference type="PROSITE" id="PS50016"/>
    </source>
</evidence>
<dbReference type="SUPFAM" id="SSF57903">
    <property type="entry name" value="FYVE/PHD zinc finger"/>
    <property type="match status" value="1"/>
</dbReference>
<name>A0A9N7TJP6_PLEPL</name>
<dbReference type="InterPro" id="IPR001965">
    <property type="entry name" value="Znf_PHD"/>
</dbReference>
<sequence length="162" mass="18852">EAEKRKQDMLLLKAEENRKKAEEKERVKQEKTEENRLNNERKLQLRRLALAKAKALKKPNEDMCLADLKHCHRCQEGDNEELLLLCHGCDKGCHTYCHRPKITTVPDGKWFCHICVAEENAEFLRSRKQSNRALGGGKRDRDQLDSRGSCAKKAKLAKDHRY</sequence>
<dbReference type="GO" id="GO:0000785">
    <property type="term" value="C:chromatin"/>
    <property type="evidence" value="ECO:0007669"/>
    <property type="project" value="TreeGrafter"/>
</dbReference>
<evidence type="ECO:0000256" key="4">
    <source>
        <dbReference type="ARBA" id="ARBA00022833"/>
    </source>
</evidence>
<organism evidence="8 9">
    <name type="scientific">Pleuronectes platessa</name>
    <name type="common">European plaice</name>
    <dbReference type="NCBI Taxonomy" id="8262"/>
    <lineage>
        <taxon>Eukaryota</taxon>
        <taxon>Metazoa</taxon>
        <taxon>Chordata</taxon>
        <taxon>Craniata</taxon>
        <taxon>Vertebrata</taxon>
        <taxon>Euteleostomi</taxon>
        <taxon>Actinopterygii</taxon>
        <taxon>Neopterygii</taxon>
        <taxon>Teleostei</taxon>
        <taxon>Neoteleostei</taxon>
        <taxon>Acanthomorphata</taxon>
        <taxon>Carangaria</taxon>
        <taxon>Pleuronectiformes</taxon>
        <taxon>Pleuronectoidei</taxon>
        <taxon>Pleuronectidae</taxon>
        <taxon>Pleuronectes</taxon>
    </lineage>
</organism>
<dbReference type="InterPro" id="IPR019787">
    <property type="entry name" value="Znf_PHD-finger"/>
</dbReference>
<dbReference type="Gene3D" id="3.30.40.10">
    <property type="entry name" value="Zinc/RING finger domain, C3HC4 (zinc finger)"/>
    <property type="match status" value="1"/>
</dbReference>